<keyword evidence="2" id="KW-0808">Transferase</keyword>
<dbReference type="EC" id="2.-.-.-" evidence="2"/>
<accession>A0ABU7WDK1</accession>
<organism evidence="2 3">
    <name type="scientific">Luteimonas flava</name>
    <dbReference type="NCBI Taxonomy" id="3115822"/>
    <lineage>
        <taxon>Bacteria</taxon>
        <taxon>Pseudomonadati</taxon>
        <taxon>Pseudomonadota</taxon>
        <taxon>Gammaproteobacteria</taxon>
        <taxon>Lysobacterales</taxon>
        <taxon>Lysobacteraceae</taxon>
        <taxon>Luteimonas</taxon>
    </lineage>
</organism>
<dbReference type="InterPro" id="IPR000182">
    <property type="entry name" value="GNAT_dom"/>
</dbReference>
<sequence length="187" mass="19865">MSADPTPVTSSCGWPGDFLAAGVRATLLGDKDADLFVALYGDPATMRHVAPVLDLQAAHGAFAAALRQMRAAPPAARYWRLETVSGAGGLLSLVPDADGRTAETGLLLPPAVQAQGVATAALGHLCDAVLRADAFDALWTRHRIDHAAAVGLMRRLGFVPEVPADGWQRWRLERRTWRALVDALPAD</sequence>
<dbReference type="Pfam" id="PF13302">
    <property type="entry name" value="Acetyltransf_3"/>
    <property type="match status" value="1"/>
</dbReference>
<dbReference type="GO" id="GO:0016740">
    <property type="term" value="F:transferase activity"/>
    <property type="evidence" value="ECO:0007669"/>
    <property type="project" value="UniProtKB-KW"/>
</dbReference>
<reference evidence="2 3" key="1">
    <citation type="submission" date="2024-01" db="EMBL/GenBank/DDBJ databases">
        <title>Novel species of the genus Luteimonas isolated from rivers.</title>
        <authorList>
            <person name="Lu H."/>
        </authorList>
    </citation>
    <scope>NUCLEOTIDE SEQUENCE [LARGE SCALE GENOMIC DNA]</scope>
    <source>
        <strain evidence="2 3">SMYT11W</strain>
    </source>
</reference>
<feature type="domain" description="N-acetyltransferase" evidence="1">
    <location>
        <begin position="23"/>
        <end position="187"/>
    </location>
</feature>
<dbReference type="RefSeq" id="WP_332076949.1">
    <property type="nucleotide sequence ID" value="NZ_JAZHBM010000001.1"/>
</dbReference>
<keyword evidence="3" id="KW-1185">Reference proteome</keyword>
<dbReference type="InterPro" id="IPR016181">
    <property type="entry name" value="Acyl_CoA_acyltransferase"/>
</dbReference>
<dbReference type="Proteomes" id="UP001358324">
    <property type="component" value="Unassembled WGS sequence"/>
</dbReference>
<evidence type="ECO:0000259" key="1">
    <source>
        <dbReference type="PROSITE" id="PS51186"/>
    </source>
</evidence>
<evidence type="ECO:0000313" key="3">
    <source>
        <dbReference type="Proteomes" id="UP001358324"/>
    </source>
</evidence>
<proteinExistence type="predicted"/>
<dbReference type="SUPFAM" id="SSF55729">
    <property type="entry name" value="Acyl-CoA N-acyltransferases (Nat)"/>
    <property type="match status" value="1"/>
</dbReference>
<comment type="caution">
    <text evidence="2">The sequence shown here is derived from an EMBL/GenBank/DDBJ whole genome shotgun (WGS) entry which is preliminary data.</text>
</comment>
<dbReference type="PROSITE" id="PS51186">
    <property type="entry name" value="GNAT"/>
    <property type="match status" value="1"/>
</dbReference>
<evidence type="ECO:0000313" key="2">
    <source>
        <dbReference type="EMBL" id="MEF3081204.1"/>
    </source>
</evidence>
<dbReference type="Gene3D" id="3.40.630.30">
    <property type="match status" value="1"/>
</dbReference>
<dbReference type="EMBL" id="JAZHBM010000001">
    <property type="protein sequence ID" value="MEF3081204.1"/>
    <property type="molecule type" value="Genomic_DNA"/>
</dbReference>
<protein>
    <submittedName>
        <fullName evidence="2">GNAT family protein</fullName>
        <ecNumber evidence="2">2.-.-.-</ecNumber>
    </submittedName>
</protein>
<name>A0ABU7WDK1_9GAMM</name>
<gene>
    <name evidence="2" type="ORF">V3391_03145</name>
</gene>